<name>A0A1T1H9A3_OCELI</name>
<comment type="similarity">
    <text evidence="8 9">Belongs to the TRAP transporter small permease family.</text>
</comment>
<organism evidence="11 12">
    <name type="scientific">Oceanospirillum linum</name>
    <dbReference type="NCBI Taxonomy" id="966"/>
    <lineage>
        <taxon>Bacteria</taxon>
        <taxon>Pseudomonadati</taxon>
        <taxon>Pseudomonadota</taxon>
        <taxon>Gammaproteobacteria</taxon>
        <taxon>Oceanospirillales</taxon>
        <taxon>Oceanospirillaceae</taxon>
        <taxon>Oceanospirillum</taxon>
    </lineage>
</organism>
<comment type="function">
    <text evidence="9">Part of the tripartite ATP-independent periplasmic (TRAP) transport system.</text>
</comment>
<evidence type="ECO:0000256" key="6">
    <source>
        <dbReference type="ARBA" id="ARBA00022989"/>
    </source>
</evidence>
<dbReference type="GO" id="GO:0015740">
    <property type="term" value="P:C4-dicarboxylate transport"/>
    <property type="evidence" value="ECO:0007669"/>
    <property type="project" value="TreeGrafter"/>
</dbReference>
<dbReference type="STRING" id="966.BTA35_0212795"/>
<reference evidence="11" key="1">
    <citation type="submission" date="2017-02" db="EMBL/GenBank/DDBJ databases">
        <title>Draft Genome Sequence of the Salt Water Bacterium Oceanospirillum linum ATCC 11336.</title>
        <authorList>
            <person name="Trachtenberg A.M."/>
            <person name="Carney J.G."/>
            <person name="Linnane J.D."/>
            <person name="Rheaume B.A."/>
            <person name="Pitts N.L."/>
            <person name="Mykles D.L."/>
            <person name="Maclea K.S."/>
        </authorList>
    </citation>
    <scope>NUCLEOTIDE SEQUENCE [LARGE SCALE GENOMIC DNA]</scope>
    <source>
        <strain evidence="11">ATCC 11336</strain>
    </source>
</reference>
<keyword evidence="3" id="KW-1003">Cell membrane</keyword>
<dbReference type="InterPro" id="IPR007387">
    <property type="entry name" value="TRAP_DctQ"/>
</dbReference>
<evidence type="ECO:0000256" key="1">
    <source>
        <dbReference type="ARBA" id="ARBA00004429"/>
    </source>
</evidence>
<feature type="domain" description="Tripartite ATP-independent periplasmic transporters DctQ component" evidence="10">
    <location>
        <begin position="28"/>
        <end position="156"/>
    </location>
</feature>
<evidence type="ECO:0000256" key="8">
    <source>
        <dbReference type="ARBA" id="ARBA00038436"/>
    </source>
</evidence>
<keyword evidence="7 9" id="KW-0472">Membrane</keyword>
<dbReference type="PANTHER" id="PTHR35011">
    <property type="entry name" value="2,3-DIKETO-L-GULONATE TRAP TRANSPORTER SMALL PERMEASE PROTEIN YIAM"/>
    <property type="match status" value="1"/>
</dbReference>
<sequence length="169" mass="19114">MQNFFQAIDNWTARLLHLIVIVASIAVAGLVFFQVISRYVFEWSIIGLDELSLLAAMWLYMAGALIASRRSEHLVVDFLPQKLRSPLLLKIHQRVIALIMLGTTLFFLFLGWKLLKFALRLPQYTEGLDMPQLASQSAILVAAVGCTLYVVRDLITGNPCHNPKEKEED</sequence>
<feature type="transmembrane region" description="Helical" evidence="9">
    <location>
        <begin position="133"/>
        <end position="151"/>
    </location>
</feature>
<keyword evidence="12" id="KW-1185">Reference proteome</keyword>
<keyword evidence="6 9" id="KW-1133">Transmembrane helix</keyword>
<keyword evidence="5 9" id="KW-0812">Transmembrane</keyword>
<evidence type="ECO:0000313" key="12">
    <source>
        <dbReference type="Proteomes" id="UP000190064"/>
    </source>
</evidence>
<dbReference type="Proteomes" id="UP000190064">
    <property type="component" value="Unassembled WGS sequence"/>
</dbReference>
<dbReference type="GO" id="GO:0005886">
    <property type="term" value="C:plasma membrane"/>
    <property type="evidence" value="ECO:0007669"/>
    <property type="project" value="UniProtKB-SubCell"/>
</dbReference>
<evidence type="ECO:0000256" key="4">
    <source>
        <dbReference type="ARBA" id="ARBA00022519"/>
    </source>
</evidence>
<comment type="caution">
    <text evidence="11">The sequence shown here is derived from an EMBL/GenBank/DDBJ whole genome shotgun (WGS) entry which is preliminary data.</text>
</comment>
<feature type="transmembrane region" description="Helical" evidence="9">
    <location>
        <begin position="91"/>
        <end position="112"/>
    </location>
</feature>
<evidence type="ECO:0000256" key="7">
    <source>
        <dbReference type="ARBA" id="ARBA00023136"/>
    </source>
</evidence>
<accession>A0A1T1H9A3</accession>
<dbReference type="Pfam" id="PF04290">
    <property type="entry name" value="DctQ"/>
    <property type="match status" value="1"/>
</dbReference>
<feature type="transmembrane region" description="Helical" evidence="9">
    <location>
        <begin position="15"/>
        <end position="41"/>
    </location>
</feature>
<evidence type="ECO:0000256" key="5">
    <source>
        <dbReference type="ARBA" id="ARBA00022692"/>
    </source>
</evidence>
<evidence type="ECO:0000313" key="11">
    <source>
        <dbReference type="EMBL" id="OOV86395.1"/>
    </source>
</evidence>
<dbReference type="EMBL" id="MTSD02000006">
    <property type="protein sequence ID" value="OOV86395.1"/>
    <property type="molecule type" value="Genomic_DNA"/>
</dbReference>
<dbReference type="PANTHER" id="PTHR35011:SF2">
    <property type="entry name" value="2,3-DIKETO-L-GULONATE TRAP TRANSPORTER SMALL PERMEASE PROTEIN YIAM"/>
    <property type="match status" value="1"/>
</dbReference>
<dbReference type="InterPro" id="IPR055348">
    <property type="entry name" value="DctQ"/>
</dbReference>
<comment type="subunit">
    <text evidence="9">The complex comprises the extracytoplasmic solute receptor protein and the two transmembrane proteins.</text>
</comment>
<evidence type="ECO:0000256" key="2">
    <source>
        <dbReference type="ARBA" id="ARBA00022448"/>
    </source>
</evidence>
<keyword evidence="2 9" id="KW-0813">Transport</keyword>
<gene>
    <name evidence="11" type="ORF">BTA35_0212795</name>
</gene>
<dbReference type="RefSeq" id="WP_078320210.1">
    <property type="nucleotide sequence ID" value="NZ_FXTS01000007.1"/>
</dbReference>
<dbReference type="AlphaFoldDB" id="A0A1T1H9A3"/>
<evidence type="ECO:0000256" key="9">
    <source>
        <dbReference type="RuleBase" id="RU369079"/>
    </source>
</evidence>
<evidence type="ECO:0000259" key="10">
    <source>
        <dbReference type="Pfam" id="PF04290"/>
    </source>
</evidence>
<keyword evidence="4 9" id="KW-0997">Cell inner membrane</keyword>
<protein>
    <recommendedName>
        <fullName evidence="9">TRAP transporter small permease protein</fullName>
    </recommendedName>
</protein>
<proteinExistence type="inferred from homology"/>
<feature type="transmembrane region" description="Helical" evidence="9">
    <location>
        <begin position="53"/>
        <end position="71"/>
    </location>
</feature>
<comment type="subcellular location">
    <subcellularLocation>
        <location evidence="1 9">Cell inner membrane</location>
        <topology evidence="1 9">Multi-pass membrane protein</topology>
    </subcellularLocation>
</comment>
<evidence type="ECO:0000256" key="3">
    <source>
        <dbReference type="ARBA" id="ARBA00022475"/>
    </source>
</evidence>
<dbReference type="GO" id="GO:0022857">
    <property type="term" value="F:transmembrane transporter activity"/>
    <property type="evidence" value="ECO:0007669"/>
    <property type="project" value="UniProtKB-UniRule"/>
</dbReference>